<name>A0A0L0GAU2_9EUKA</name>
<dbReference type="RefSeq" id="XP_014159997.1">
    <property type="nucleotide sequence ID" value="XM_014304522.1"/>
</dbReference>
<dbReference type="Proteomes" id="UP000054560">
    <property type="component" value="Unassembled WGS sequence"/>
</dbReference>
<reference evidence="1 2" key="1">
    <citation type="submission" date="2011-02" db="EMBL/GenBank/DDBJ databases">
        <title>The Genome Sequence of Sphaeroforma arctica JP610.</title>
        <authorList>
            <consortium name="The Broad Institute Genome Sequencing Platform"/>
            <person name="Russ C."/>
            <person name="Cuomo C."/>
            <person name="Young S.K."/>
            <person name="Zeng Q."/>
            <person name="Gargeya S."/>
            <person name="Alvarado L."/>
            <person name="Berlin A."/>
            <person name="Chapman S.B."/>
            <person name="Chen Z."/>
            <person name="Freedman E."/>
            <person name="Gellesch M."/>
            <person name="Goldberg J."/>
            <person name="Griggs A."/>
            <person name="Gujja S."/>
            <person name="Heilman E."/>
            <person name="Heiman D."/>
            <person name="Howarth C."/>
            <person name="Mehta T."/>
            <person name="Neiman D."/>
            <person name="Pearson M."/>
            <person name="Roberts A."/>
            <person name="Saif S."/>
            <person name="Shea T."/>
            <person name="Shenoy N."/>
            <person name="Sisk P."/>
            <person name="Stolte C."/>
            <person name="Sykes S."/>
            <person name="White J."/>
            <person name="Yandava C."/>
            <person name="Burger G."/>
            <person name="Gray M.W."/>
            <person name="Holland P.W.H."/>
            <person name="King N."/>
            <person name="Lang F.B.F."/>
            <person name="Roger A.J."/>
            <person name="Ruiz-Trillo I."/>
            <person name="Haas B."/>
            <person name="Nusbaum C."/>
            <person name="Birren B."/>
        </authorList>
    </citation>
    <scope>NUCLEOTIDE SEQUENCE [LARGE SCALE GENOMIC DNA]</scope>
    <source>
        <strain evidence="1 2">JP610</strain>
    </source>
</reference>
<accession>A0A0L0GAU2</accession>
<organism evidence="1 2">
    <name type="scientific">Sphaeroforma arctica JP610</name>
    <dbReference type="NCBI Taxonomy" id="667725"/>
    <lineage>
        <taxon>Eukaryota</taxon>
        <taxon>Ichthyosporea</taxon>
        <taxon>Ichthyophonida</taxon>
        <taxon>Sphaeroforma</taxon>
    </lineage>
</organism>
<protein>
    <submittedName>
        <fullName evidence="1">Uncharacterized protein</fullName>
    </submittedName>
</protein>
<keyword evidence="2" id="KW-1185">Reference proteome</keyword>
<evidence type="ECO:0000313" key="2">
    <source>
        <dbReference type="Proteomes" id="UP000054560"/>
    </source>
</evidence>
<proteinExistence type="predicted"/>
<dbReference type="EMBL" id="KQ241668">
    <property type="protein sequence ID" value="KNC86095.1"/>
    <property type="molecule type" value="Genomic_DNA"/>
</dbReference>
<evidence type="ECO:0000313" key="1">
    <source>
        <dbReference type="EMBL" id="KNC86095.1"/>
    </source>
</evidence>
<sequence>MSPWTDTSSSGFLLNSSLLSGRGGPLSGRPPAFGLKVQRPPPAAAFVGPLIPKLVNQVAKMEFMRRCRDAPGTLEQYDFRGLEALAARLQKTPVQLAAFMAKYNRLAYDKKKHNFIESVEVDIRLKPGATPRRIVYKQRNLKLVAWEAEIFEPTISEVL</sequence>
<gene>
    <name evidence="1" type="ORF">SARC_01754</name>
</gene>
<dbReference type="GeneID" id="25902258"/>
<dbReference type="AlphaFoldDB" id="A0A0L0GAU2"/>